<dbReference type="Pfam" id="PF04773">
    <property type="entry name" value="FecR"/>
    <property type="match status" value="1"/>
</dbReference>
<dbReference type="RefSeq" id="WP_007575391.1">
    <property type="nucleotide sequence ID" value="NZ_BPTS01000002.1"/>
</dbReference>
<dbReference type="EMBL" id="GL945017">
    <property type="protein sequence ID" value="EGN57667.1"/>
    <property type="molecule type" value="Genomic_DNA"/>
</dbReference>
<dbReference type="InterPro" id="IPR006860">
    <property type="entry name" value="FecR"/>
</dbReference>
<keyword evidence="1" id="KW-1133">Transmembrane helix</keyword>
<keyword evidence="1" id="KW-0472">Membrane</keyword>
<dbReference type="AlphaFoldDB" id="F8N8S2"/>
<evidence type="ECO:0000313" key="5">
    <source>
        <dbReference type="Proteomes" id="UP000002772"/>
    </source>
</evidence>
<dbReference type="PANTHER" id="PTHR30273">
    <property type="entry name" value="PERIPLASMIC SIGNAL SENSOR AND SIGMA FACTOR ACTIVATOR FECR-RELATED"/>
    <property type="match status" value="1"/>
</dbReference>
<feature type="domain" description="Protein FecR C-terminal" evidence="3">
    <location>
        <begin position="322"/>
        <end position="391"/>
    </location>
</feature>
<sequence length="409" mass="46152">MTRETRISQLIVCYLCGELSDKEREELHGWIEAQGSHRRLFRELCSLEAVKEDVRAREAVNTRAALGEMRRRIHESEALEGNPHSATGSKLRPLRLWAAAAVLVFVVSLASWIGWEYYSHVSEWKAVASAKTEQARQLQIKAGTTNAMLMLSDGRKIRLGSNRKMNRAAIRRALGSGYKGDIVLETPRGGEYRLTMTDGTEVCLNACSRIEYPAVFDSRERRVKTMGEAYFKVTHDAGHPFIVETEGQEVKVLGTEFNVNAYSADKVVTTLIRGSIALKPMDSKGGELILKPGDQAEYDKHNGTATLQPANIEVVSSWTRGRFVFENQTLGQIMASLGRWYDFRYHFSNPQVASTVFMGSVPRYGNFQDVLHILEMSGGIRFSVKGRQVEIYQMRSEEKRSRAPKRNDH</sequence>
<organism evidence="4 5">
    <name type="scientific">Hallella multisaccharivorax DSM 17128</name>
    <dbReference type="NCBI Taxonomy" id="688246"/>
    <lineage>
        <taxon>Bacteria</taxon>
        <taxon>Pseudomonadati</taxon>
        <taxon>Bacteroidota</taxon>
        <taxon>Bacteroidia</taxon>
        <taxon>Bacteroidales</taxon>
        <taxon>Prevotellaceae</taxon>
        <taxon>Hallella</taxon>
    </lineage>
</organism>
<evidence type="ECO:0000259" key="2">
    <source>
        <dbReference type="Pfam" id="PF04773"/>
    </source>
</evidence>
<feature type="domain" description="FecR protein" evidence="2">
    <location>
        <begin position="184"/>
        <end position="276"/>
    </location>
</feature>
<dbReference type="InterPro" id="IPR012373">
    <property type="entry name" value="Ferrdict_sens_TM"/>
</dbReference>
<dbReference type="Proteomes" id="UP000002772">
    <property type="component" value="Unassembled WGS sequence"/>
</dbReference>
<dbReference type="Gene3D" id="2.60.120.1440">
    <property type="match status" value="1"/>
</dbReference>
<dbReference type="HOGENOM" id="CLU_050192_1_0_10"/>
<gene>
    <name evidence="4" type="ORF">Premu_2281</name>
</gene>
<dbReference type="PANTHER" id="PTHR30273:SF2">
    <property type="entry name" value="PROTEIN FECR"/>
    <property type="match status" value="1"/>
</dbReference>
<evidence type="ECO:0000313" key="4">
    <source>
        <dbReference type="EMBL" id="EGN57667.1"/>
    </source>
</evidence>
<dbReference type="eggNOG" id="COG3712">
    <property type="taxonomic scope" value="Bacteria"/>
</dbReference>
<keyword evidence="5" id="KW-1185">Reference proteome</keyword>
<feature type="transmembrane region" description="Helical" evidence="1">
    <location>
        <begin position="96"/>
        <end position="115"/>
    </location>
</feature>
<reference evidence="5" key="1">
    <citation type="journal article" date="2011" name="Stand. Genomic Sci.">
        <title>Non-contiguous finished genome sequence of the opportunistic oral pathogen Prevotella multisaccharivorax type strain (PPPA20).</title>
        <authorList>
            <person name="Pati A."/>
            <person name="Gronow S."/>
            <person name="Lu M."/>
            <person name="Lapidus A."/>
            <person name="Nolan M."/>
            <person name="Lucas S."/>
            <person name="Hammon N."/>
            <person name="Deshpande S."/>
            <person name="Cheng J.F."/>
            <person name="Tapia R."/>
            <person name="Han C."/>
            <person name="Goodwin L."/>
            <person name="Pitluck S."/>
            <person name="Liolios K."/>
            <person name="Pagani I."/>
            <person name="Mavromatis K."/>
            <person name="Mikhailova N."/>
            <person name="Huntemann M."/>
            <person name="Chen A."/>
            <person name="Palaniappan K."/>
            <person name="Land M."/>
            <person name="Hauser L."/>
            <person name="Detter J.C."/>
            <person name="Brambilla E.M."/>
            <person name="Rohde M."/>
            <person name="Goker M."/>
            <person name="Woyke T."/>
            <person name="Bristow J."/>
            <person name="Eisen J.A."/>
            <person name="Markowitz V."/>
            <person name="Hugenholtz P."/>
            <person name="Kyrpides N.C."/>
            <person name="Klenk H.P."/>
            <person name="Ivanova N."/>
        </authorList>
    </citation>
    <scope>NUCLEOTIDE SEQUENCE [LARGE SCALE GENOMIC DNA]</scope>
    <source>
        <strain evidence="5">DSM 17128</strain>
    </source>
</reference>
<dbReference type="GO" id="GO:0016989">
    <property type="term" value="F:sigma factor antagonist activity"/>
    <property type="evidence" value="ECO:0007669"/>
    <property type="project" value="TreeGrafter"/>
</dbReference>
<name>F8N8S2_9BACT</name>
<proteinExistence type="predicted"/>
<dbReference type="InterPro" id="IPR032508">
    <property type="entry name" value="FecR_C"/>
</dbReference>
<dbReference type="OrthoDB" id="1493027at2"/>
<dbReference type="STRING" id="688246.Premu_2281"/>
<accession>F8N8S2</accession>
<protein>
    <submittedName>
        <fullName evidence="4">Anti-FecI sigma factor, FecR</fullName>
    </submittedName>
</protein>
<evidence type="ECO:0000259" key="3">
    <source>
        <dbReference type="Pfam" id="PF16344"/>
    </source>
</evidence>
<dbReference type="Gene3D" id="3.55.50.30">
    <property type="match status" value="1"/>
</dbReference>
<evidence type="ECO:0000256" key="1">
    <source>
        <dbReference type="SAM" id="Phobius"/>
    </source>
</evidence>
<keyword evidence="1" id="KW-0812">Transmembrane</keyword>
<dbReference type="Pfam" id="PF16344">
    <property type="entry name" value="FecR_C"/>
    <property type="match status" value="1"/>
</dbReference>